<sequence length="106" mass="11862">MLRAFSRLIGMLLLMVSTLVMANEIWIDVRTPDEYNAGHLHGAILIPYEEIAARISEVTSDKNARIRLYCRTGRRSGIAQETLQALGFTQATNEGGYEDLLRAGHQ</sequence>
<dbReference type="AlphaFoldDB" id="B3PCW2"/>
<feature type="signal peptide" evidence="1">
    <location>
        <begin position="1"/>
        <end position="22"/>
    </location>
</feature>
<dbReference type="eggNOG" id="COG0607">
    <property type="taxonomic scope" value="Bacteria"/>
</dbReference>
<keyword evidence="4" id="KW-1185">Reference proteome</keyword>
<dbReference type="EMBL" id="CP000934">
    <property type="protein sequence ID" value="ACE83160.1"/>
    <property type="molecule type" value="Genomic_DNA"/>
</dbReference>
<dbReference type="SUPFAM" id="SSF52821">
    <property type="entry name" value="Rhodanese/Cell cycle control phosphatase"/>
    <property type="match status" value="1"/>
</dbReference>
<evidence type="ECO:0000259" key="2">
    <source>
        <dbReference type="PROSITE" id="PS50206"/>
    </source>
</evidence>
<accession>B3PCW2</accession>
<dbReference type="PANTHER" id="PTHR45431">
    <property type="entry name" value="RHODANESE-LIKE DOMAIN-CONTAINING PROTEIN 15, CHLOROPLASTIC"/>
    <property type="match status" value="1"/>
</dbReference>
<dbReference type="InterPro" id="IPR001763">
    <property type="entry name" value="Rhodanese-like_dom"/>
</dbReference>
<dbReference type="InterPro" id="IPR036873">
    <property type="entry name" value="Rhodanese-like_dom_sf"/>
</dbReference>
<protein>
    <submittedName>
        <fullName evidence="3">Phage shock protein</fullName>
    </submittedName>
</protein>
<reference evidence="3 4" key="1">
    <citation type="journal article" date="2008" name="J. Bacteriol.">
        <title>Insights into plant cell wall degradation from the genome sequence of the soil bacterium Cellvibrio japonicus.</title>
        <authorList>
            <person name="Deboy R.T."/>
            <person name="Mongodin E.F."/>
            <person name="Fouts D.E."/>
            <person name="Tailford L.E."/>
            <person name="Khouri H."/>
            <person name="Emerson J.B."/>
            <person name="Mohamoud Y."/>
            <person name="Watkins K."/>
            <person name="Henrissat B."/>
            <person name="Gilbert H.J."/>
            <person name="Nelson K.E."/>
        </authorList>
    </citation>
    <scope>NUCLEOTIDE SEQUENCE [LARGE SCALE GENOMIC DNA]</scope>
    <source>
        <strain evidence="3 4">Ueda107</strain>
    </source>
</reference>
<evidence type="ECO:0000313" key="4">
    <source>
        <dbReference type="Proteomes" id="UP000001036"/>
    </source>
</evidence>
<dbReference type="Proteomes" id="UP000001036">
    <property type="component" value="Chromosome"/>
</dbReference>
<evidence type="ECO:0000256" key="1">
    <source>
        <dbReference type="SAM" id="SignalP"/>
    </source>
</evidence>
<feature type="domain" description="Rhodanese" evidence="2">
    <location>
        <begin position="20"/>
        <end position="105"/>
    </location>
</feature>
<dbReference type="CDD" id="cd00158">
    <property type="entry name" value="RHOD"/>
    <property type="match status" value="1"/>
</dbReference>
<dbReference type="STRING" id="498211.CJA_1325"/>
<name>B3PCW2_CELJU</name>
<evidence type="ECO:0000313" key="3">
    <source>
        <dbReference type="EMBL" id="ACE83160.1"/>
    </source>
</evidence>
<dbReference type="HOGENOM" id="CLU_089574_15_1_6"/>
<dbReference type="InterPro" id="IPR052367">
    <property type="entry name" value="Thiosulfate_ST/Rhodanese-like"/>
</dbReference>
<dbReference type="KEGG" id="cja:CJA_1325"/>
<dbReference type="PROSITE" id="PS50206">
    <property type="entry name" value="RHODANESE_3"/>
    <property type="match status" value="1"/>
</dbReference>
<keyword evidence="1" id="KW-0732">Signal</keyword>
<dbReference type="Pfam" id="PF00581">
    <property type="entry name" value="Rhodanese"/>
    <property type="match status" value="1"/>
</dbReference>
<feature type="chain" id="PRO_5002796546" evidence="1">
    <location>
        <begin position="23"/>
        <end position="106"/>
    </location>
</feature>
<dbReference type="SMART" id="SM00450">
    <property type="entry name" value="RHOD"/>
    <property type="match status" value="1"/>
</dbReference>
<dbReference type="PANTHER" id="PTHR45431:SF3">
    <property type="entry name" value="RHODANESE-LIKE DOMAIN-CONTAINING PROTEIN 15, CHLOROPLASTIC"/>
    <property type="match status" value="1"/>
</dbReference>
<gene>
    <name evidence="3" type="ordered locus">CJA_1325</name>
</gene>
<organism evidence="3 4">
    <name type="scientific">Cellvibrio japonicus (strain Ueda107)</name>
    <name type="common">Pseudomonas fluorescens subsp. cellulosa</name>
    <dbReference type="NCBI Taxonomy" id="498211"/>
    <lineage>
        <taxon>Bacteria</taxon>
        <taxon>Pseudomonadati</taxon>
        <taxon>Pseudomonadota</taxon>
        <taxon>Gammaproteobacteria</taxon>
        <taxon>Cellvibrionales</taxon>
        <taxon>Cellvibrionaceae</taxon>
        <taxon>Cellvibrio</taxon>
    </lineage>
</organism>
<dbReference type="RefSeq" id="WP_012486961.1">
    <property type="nucleotide sequence ID" value="NC_010995.1"/>
</dbReference>
<dbReference type="Gene3D" id="3.40.250.10">
    <property type="entry name" value="Rhodanese-like domain"/>
    <property type="match status" value="1"/>
</dbReference>
<proteinExistence type="predicted"/>